<accession>A0A7W0HPJ6</accession>
<sequence length="129" mass="14690">MKARFALLMTLVLGSALLLQAPAHAAATTKVFGFLHASSQGRLWFAKGKLWPHPEYEAWQWKRTGKWKRHRVADGAKLYVNILAGQARLKRVSYSWLNGHLKPASTKNLGFHVWLRKGEIVKVEQVYTP</sequence>
<keyword evidence="3" id="KW-1185">Reference proteome</keyword>
<dbReference type="Proteomes" id="UP000530928">
    <property type="component" value="Unassembled WGS sequence"/>
</dbReference>
<organism evidence="2 3">
    <name type="scientific">Nonomuraea soli</name>
    <dbReference type="NCBI Taxonomy" id="1032476"/>
    <lineage>
        <taxon>Bacteria</taxon>
        <taxon>Bacillati</taxon>
        <taxon>Actinomycetota</taxon>
        <taxon>Actinomycetes</taxon>
        <taxon>Streptosporangiales</taxon>
        <taxon>Streptosporangiaceae</taxon>
        <taxon>Nonomuraea</taxon>
    </lineage>
</organism>
<evidence type="ECO:0000313" key="2">
    <source>
        <dbReference type="EMBL" id="MBA2890950.1"/>
    </source>
</evidence>
<comment type="caution">
    <text evidence="2">The sequence shown here is derived from an EMBL/GenBank/DDBJ whole genome shotgun (WGS) entry which is preliminary data.</text>
</comment>
<name>A0A7W0HPJ6_9ACTN</name>
<feature type="signal peptide" evidence="1">
    <location>
        <begin position="1"/>
        <end position="25"/>
    </location>
</feature>
<feature type="chain" id="PRO_5031038049" evidence="1">
    <location>
        <begin position="26"/>
        <end position="129"/>
    </location>
</feature>
<reference evidence="2 3" key="1">
    <citation type="submission" date="2020-07" db="EMBL/GenBank/DDBJ databases">
        <title>Genomic Encyclopedia of Type Strains, Phase IV (KMG-IV): sequencing the most valuable type-strain genomes for metagenomic binning, comparative biology and taxonomic classification.</title>
        <authorList>
            <person name="Goeker M."/>
        </authorList>
    </citation>
    <scope>NUCLEOTIDE SEQUENCE [LARGE SCALE GENOMIC DNA]</scope>
    <source>
        <strain evidence="2 3">DSM 45533</strain>
    </source>
</reference>
<evidence type="ECO:0000313" key="3">
    <source>
        <dbReference type="Proteomes" id="UP000530928"/>
    </source>
</evidence>
<evidence type="ECO:0000256" key="1">
    <source>
        <dbReference type="SAM" id="SignalP"/>
    </source>
</evidence>
<dbReference type="AlphaFoldDB" id="A0A7W0HPJ6"/>
<dbReference type="RefSeq" id="WP_181609719.1">
    <property type="nucleotide sequence ID" value="NZ_BAABAM010000006.1"/>
</dbReference>
<protein>
    <submittedName>
        <fullName evidence="2">Uncharacterized protein</fullName>
    </submittedName>
</protein>
<keyword evidence="1" id="KW-0732">Signal</keyword>
<proteinExistence type="predicted"/>
<gene>
    <name evidence="2" type="ORF">HNR30_002291</name>
</gene>
<dbReference type="EMBL" id="JACDUR010000002">
    <property type="protein sequence ID" value="MBA2890950.1"/>
    <property type="molecule type" value="Genomic_DNA"/>
</dbReference>